<feature type="transmembrane region" description="Helical" evidence="7">
    <location>
        <begin position="215"/>
        <end position="233"/>
    </location>
</feature>
<evidence type="ECO:0000256" key="7">
    <source>
        <dbReference type="SAM" id="Phobius"/>
    </source>
</evidence>
<dbReference type="PANTHER" id="PTHR23517:SF2">
    <property type="entry name" value="MULTIDRUG RESISTANCE PROTEIN MDTH"/>
    <property type="match status" value="1"/>
</dbReference>
<comment type="subcellular location">
    <subcellularLocation>
        <location evidence="1">Cell membrane</location>
        <topology evidence="1">Multi-pass membrane protein</topology>
    </subcellularLocation>
</comment>
<feature type="transmembrane region" description="Helical" evidence="7">
    <location>
        <begin position="239"/>
        <end position="263"/>
    </location>
</feature>
<feature type="transmembrane region" description="Helical" evidence="7">
    <location>
        <begin position="20"/>
        <end position="44"/>
    </location>
</feature>
<evidence type="ECO:0000256" key="3">
    <source>
        <dbReference type="ARBA" id="ARBA00022475"/>
    </source>
</evidence>
<evidence type="ECO:0000259" key="8">
    <source>
        <dbReference type="PROSITE" id="PS50850"/>
    </source>
</evidence>
<dbReference type="Proteomes" id="UP001500886">
    <property type="component" value="Unassembled WGS sequence"/>
</dbReference>
<evidence type="ECO:0000256" key="5">
    <source>
        <dbReference type="ARBA" id="ARBA00022989"/>
    </source>
</evidence>
<dbReference type="PANTHER" id="PTHR23517">
    <property type="entry name" value="RESISTANCE PROTEIN MDTM, PUTATIVE-RELATED-RELATED"/>
    <property type="match status" value="1"/>
</dbReference>
<dbReference type="SUPFAM" id="SSF103473">
    <property type="entry name" value="MFS general substrate transporter"/>
    <property type="match status" value="1"/>
</dbReference>
<feature type="transmembrane region" description="Helical" evidence="7">
    <location>
        <begin position="371"/>
        <end position="391"/>
    </location>
</feature>
<dbReference type="Pfam" id="PF07690">
    <property type="entry name" value="MFS_1"/>
    <property type="match status" value="1"/>
</dbReference>
<keyword evidence="5 7" id="KW-1133">Transmembrane helix</keyword>
<dbReference type="Gene3D" id="1.20.1250.20">
    <property type="entry name" value="MFS general substrate transporter like domains"/>
    <property type="match status" value="2"/>
</dbReference>
<feature type="transmembrane region" description="Helical" evidence="7">
    <location>
        <begin position="56"/>
        <end position="78"/>
    </location>
</feature>
<keyword evidence="6 7" id="KW-0472">Membrane</keyword>
<feature type="transmembrane region" description="Helical" evidence="7">
    <location>
        <begin position="301"/>
        <end position="321"/>
    </location>
</feature>
<feature type="transmembrane region" description="Helical" evidence="7">
    <location>
        <begin position="174"/>
        <end position="194"/>
    </location>
</feature>
<dbReference type="InterPro" id="IPR011701">
    <property type="entry name" value="MFS"/>
</dbReference>
<keyword evidence="2" id="KW-0813">Transport</keyword>
<evidence type="ECO:0000313" key="9">
    <source>
        <dbReference type="EMBL" id="GAA2721322.1"/>
    </source>
</evidence>
<feature type="domain" description="Major facilitator superfamily (MFS) profile" evidence="8">
    <location>
        <begin position="20"/>
        <end position="394"/>
    </location>
</feature>
<feature type="transmembrane region" description="Helical" evidence="7">
    <location>
        <begin position="98"/>
        <end position="125"/>
    </location>
</feature>
<dbReference type="EMBL" id="BAAASL010000017">
    <property type="protein sequence ID" value="GAA2721322.1"/>
    <property type="molecule type" value="Genomic_DNA"/>
</dbReference>
<keyword evidence="10" id="KW-1185">Reference proteome</keyword>
<name>A0ABN3TYZ0_9ACTN</name>
<evidence type="ECO:0000256" key="1">
    <source>
        <dbReference type="ARBA" id="ARBA00004651"/>
    </source>
</evidence>
<comment type="caution">
    <text evidence="9">The sequence shown here is derived from an EMBL/GenBank/DDBJ whole genome shotgun (WGS) entry which is preliminary data.</text>
</comment>
<feature type="transmembrane region" description="Helical" evidence="7">
    <location>
        <begin position="342"/>
        <end position="359"/>
    </location>
</feature>
<dbReference type="PROSITE" id="PS50850">
    <property type="entry name" value="MFS"/>
    <property type="match status" value="1"/>
</dbReference>
<keyword evidence="4 7" id="KW-0812">Transmembrane</keyword>
<dbReference type="InterPro" id="IPR050171">
    <property type="entry name" value="MFS_Transporters"/>
</dbReference>
<evidence type="ECO:0000313" key="10">
    <source>
        <dbReference type="Proteomes" id="UP001500886"/>
    </source>
</evidence>
<sequence length="411" mass="42646">MSGTRRSELWAQLAGLPVTLRFLLATSFFMPLASFMVLPFLAILLHERMGMAMGTVGLLLGVTSFLQFAGALGGGLVAERIGLKTAMVTGLAVRTSGFALFAAGLSVPRLAVAAVLLTAVGDALYSPANKAFVVGEVPEEHRPVLLSLNNSALSTGMALGTLISGVLIVTRPFLVFMVVTAMFAALTLLHAVLLPRASATRPTAGGSRADWARAFLTPPALVAFVTAYVFWFFQNYLGVFVTAGHPAFVYSLALVVNSALVILGQPPAARWIGRVRYPVAVAVAFPAFTLGLLAFAQPGVVFVIAGTVLMSIGEGVIFLKNELEALAAVPGRPVLAVGSQRLALGLGSFTSGIAGGQLYATAQSGGAAEDFWLYAGAQALLAAVLVVLVTARPARRDRTPVPAHPSEGSGS</sequence>
<evidence type="ECO:0000256" key="4">
    <source>
        <dbReference type="ARBA" id="ARBA00022692"/>
    </source>
</evidence>
<evidence type="ECO:0000256" key="6">
    <source>
        <dbReference type="ARBA" id="ARBA00023136"/>
    </source>
</evidence>
<reference evidence="9 10" key="1">
    <citation type="journal article" date="2019" name="Int. J. Syst. Evol. Microbiol.">
        <title>The Global Catalogue of Microorganisms (GCM) 10K type strain sequencing project: providing services to taxonomists for standard genome sequencing and annotation.</title>
        <authorList>
            <consortium name="The Broad Institute Genomics Platform"/>
            <consortium name="The Broad Institute Genome Sequencing Center for Infectious Disease"/>
            <person name="Wu L."/>
            <person name="Ma J."/>
        </authorList>
    </citation>
    <scope>NUCLEOTIDE SEQUENCE [LARGE SCALE GENOMIC DNA]</scope>
    <source>
        <strain evidence="9 10">JCM 4542</strain>
    </source>
</reference>
<dbReference type="InterPro" id="IPR036259">
    <property type="entry name" value="MFS_trans_sf"/>
</dbReference>
<gene>
    <name evidence="9" type="ORF">GCM10010315_43820</name>
</gene>
<proteinExistence type="predicted"/>
<protein>
    <submittedName>
        <fullName evidence="9">MFS transporter</fullName>
    </submittedName>
</protein>
<dbReference type="RefSeq" id="WP_344437152.1">
    <property type="nucleotide sequence ID" value="NZ_BAAASL010000017.1"/>
</dbReference>
<accession>A0ABN3TYZ0</accession>
<dbReference type="InterPro" id="IPR020846">
    <property type="entry name" value="MFS_dom"/>
</dbReference>
<organism evidence="9 10">
    <name type="scientific">Streptomyces luteosporeus</name>
    <dbReference type="NCBI Taxonomy" id="173856"/>
    <lineage>
        <taxon>Bacteria</taxon>
        <taxon>Bacillati</taxon>
        <taxon>Actinomycetota</taxon>
        <taxon>Actinomycetes</taxon>
        <taxon>Kitasatosporales</taxon>
        <taxon>Streptomycetaceae</taxon>
        <taxon>Streptomyces</taxon>
    </lineage>
</organism>
<evidence type="ECO:0000256" key="2">
    <source>
        <dbReference type="ARBA" id="ARBA00022448"/>
    </source>
</evidence>
<feature type="transmembrane region" description="Helical" evidence="7">
    <location>
        <begin position="275"/>
        <end position="295"/>
    </location>
</feature>
<keyword evidence="3" id="KW-1003">Cell membrane</keyword>